<reference evidence="1 2" key="1">
    <citation type="submission" date="2024-09" db="EMBL/GenBank/DDBJ databases">
        <authorList>
            <person name="Sun Q."/>
            <person name="Mori K."/>
        </authorList>
    </citation>
    <scope>NUCLEOTIDE SEQUENCE [LARGE SCALE GENOMIC DNA]</scope>
    <source>
        <strain evidence="1 2">JCM 11411</strain>
    </source>
</reference>
<protein>
    <submittedName>
        <fullName evidence="1">Uncharacterized protein</fullName>
    </submittedName>
</protein>
<dbReference type="Proteomes" id="UP001589587">
    <property type="component" value="Unassembled WGS sequence"/>
</dbReference>
<dbReference type="RefSeq" id="WP_378376696.1">
    <property type="nucleotide sequence ID" value="NZ_JBHMAS010000085.1"/>
</dbReference>
<gene>
    <name evidence="1" type="ORF">ACFFQ6_31430</name>
</gene>
<sequence length="53" mass="5554">MDVLKDALKADVVAKVSVNSVDPTSADTAALTSAKPAQLSAPRWVYSEVPPSR</sequence>
<proteinExistence type="predicted"/>
<accession>A0ABV5XR31</accession>
<comment type="caution">
    <text evidence="1">The sequence shown here is derived from an EMBL/GenBank/DDBJ whole genome shotgun (WGS) entry which is preliminary data.</text>
</comment>
<evidence type="ECO:0000313" key="1">
    <source>
        <dbReference type="EMBL" id="MFB9784219.1"/>
    </source>
</evidence>
<dbReference type="EMBL" id="JBHMAS010000085">
    <property type="protein sequence ID" value="MFB9784219.1"/>
    <property type="molecule type" value="Genomic_DNA"/>
</dbReference>
<name>A0ABV5XR31_9NOCA</name>
<evidence type="ECO:0000313" key="2">
    <source>
        <dbReference type="Proteomes" id="UP001589587"/>
    </source>
</evidence>
<keyword evidence="2" id="KW-1185">Reference proteome</keyword>
<organism evidence="1 2">
    <name type="scientific">Rhodococcus baikonurensis</name>
    <dbReference type="NCBI Taxonomy" id="172041"/>
    <lineage>
        <taxon>Bacteria</taxon>
        <taxon>Bacillati</taxon>
        <taxon>Actinomycetota</taxon>
        <taxon>Actinomycetes</taxon>
        <taxon>Mycobacteriales</taxon>
        <taxon>Nocardiaceae</taxon>
        <taxon>Rhodococcus</taxon>
        <taxon>Rhodococcus erythropolis group</taxon>
    </lineage>
</organism>